<sequence length="53" mass="5806">MCATPGISASPSEENMCYFNVMILGPSQSPYEDDNLILVVGFLLFLLSDSFEV</sequence>
<reference evidence="1 2" key="1">
    <citation type="journal article" date="2022" name="Nat. Plants">
        <title>Genomes of leafy and leafless Platanthera orchids illuminate the evolution of mycoheterotrophy.</title>
        <authorList>
            <person name="Li M.H."/>
            <person name="Liu K.W."/>
            <person name="Li Z."/>
            <person name="Lu H.C."/>
            <person name="Ye Q.L."/>
            <person name="Zhang D."/>
            <person name="Wang J.Y."/>
            <person name="Li Y.F."/>
            <person name="Zhong Z.M."/>
            <person name="Liu X."/>
            <person name="Yu X."/>
            <person name="Liu D.K."/>
            <person name="Tu X.D."/>
            <person name="Liu B."/>
            <person name="Hao Y."/>
            <person name="Liao X.Y."/>
            <person name="Jiang Y.T."/>
            <person name="Sun W.H."/>
            <person name="Chen J."/>
            <person name="Chen Y.Q."/>
            <person name="Ai Y."/>
            <person name="Zhai J.W."/>
            <person name="Wu S.S."/>
            <person name="Zhou Z."/>
            <person name="Hsiao Y.Y."/>
            <person name="Wu W.L."/>
            <person name="Chen Y.Y."/>
            <person name="Lin Y.F."/>
            <person name="Hsu J.L."/>
            <person name="Li C.Y."/>
            <person name="Wang Z.W."/>
            <person name="Zhao X."/>
            <person name="Zhong W.Y."/>
            <person name="Ma X.K."/>
            <person name="Ma L."/>
            <person name="Huang J."/>
            <person name="Chen G.Z."/>
            <person name="Huang M.Z."/>
            <person name="Huang L."/>
            <person name="Peng D.H."/>
            <person name="Luo Y.B."/>
            <person name="Zou S.Q."/>
            <person name="Chen S.P."/>
            <person name="Lan S."/>
            <person name="Tsai W.C."/>
            <person name="Van de Peer Y."/>
            <person name="Liu Z.J."/>
        </authorList>
    </citation>
    <scope>NUCLEOTIDE SEQUENCE [LARGE SCALE GENOMIC DNA]</scope>
    <source>
        <strain evidence="1">Lor288</strain>
    </source>
</reference>
<proteinExistence type="predicted"/>
<evidence type="ECO:0000313" key="2">
    <source>
        <dbReference type="Proteomes" id="UP001412067"/>
    </source>
</evidence>
<dbReference type="InterPro" id="IPR016135">
    <property type="entry name" value="UBQ-conjugating_enzyme/RWD"/>
</dbReference>
<comment type="caution">
    <text evidence="1">The sequence shown here is derived from an EMBL/GenBank/DDBJ whole genome shotgun (WGS) entry which is preliminary data.</text>
</comment>
<dbReference type="SUPFAM" id="SSF54495">
    <property type="entry name" value="UBC-like"/>
    <property type="match status" value="1"/>
</dbReference>
<accession>A0ABR2LQ44</accession>
<name>A0ABR2LQ44_9ASPA</name>
<evidence type="ECO:0000313" key="1">
    <source>
        <dbReference type="EMBL" id="KAK8947510.1"/>
    </source>
</evidence>
<protein>
    <submittedName>
        <fullName evidence="1">Ubiquitin-conjugating enzyme E2 36</fullName>
    </submittedName>
</protein>
<dbReference type="Proteomes" id="UP001412067">
    <property type="component" value="Unassembled WGS sequence"/>
</dbReference>
<keyword evidence="2" id="KW-1185">Reference proteome</keyword>
<dbReference type="Gene3D" id="3.10.110.10">
    <property type="entry name" value="Ubiquitin Conjugating Enzyme"/>
    <property type="match status" value="1"/>
</dbReference>
<dbReference type="EMBL" id="JBBWWR010000016">
    <property type="protein sequence ID" value="KAK8947510.1"/>
    <property type="molecule type" value="Genomic_DNA"/>
</dbReference>
<gene>
    <name evidence="1" type="primary">UBC36</name>
    <name evidence="1" type="ORF">KSP40_PGU001551</name>
</gene>
<organism evidence="1 2">
    <name type="scientific">Platanthera guangdongensis</name>
    <dbReference type="NCBI Taxonomy" id="2320717"/>
    <lineage>
        <taxon>Eukaryota</taxon>
        <taxon>Viridiplantae</taxon>
        <taxon>Streptophyta</taxon>
        <taxon>Embryophyta</taxon>
        <taxon>Tracheophyta</taxon>
        <taxon>Spermatophyta</taxon>
        <taxon>Magnoliopsida</taxon>
        <taxon>Liliopsida</taxon>
        <taxon>Asparagales</taxon>
        <taxon>Orchidaceae</taxon>
        <taxon>Orchidoideae</taxon>
        <taxon>Orchideae</taxon>
        <taxon>Orchidinae</taxon>
        <taxon>Platanthera</taxon>
    </lineage>
</organism>